<dbReference type="EMBL" id="GBXM01014554">
    <property type="protein sequence ID" value="JAH94023.1"/>
    <property type="molecule type" value="Transcribed_RNA"/>
</dbReference>
<organism evidence="1">
    <name type="scientific">Anguilla anguilla</name>
    <name type="common">European freshwater eel</name>
    <name type="synonym">Muraena anguilla</name>
    <dbReference type="NCBI Taxonomy" id="7936"/>
    <lineage>
        <taxon>Eukaryota</taxon>
        <taxon>Metazoa</taxon>
        <taxon>Chordata</taxon>
        <taxon>Craniata</taxon>
        <taxon>Vertebrata</taxon>
        <taxon>Euteleostomi</taxon>
        <taxon>Actinopterygii</taxon>
        <taxon>Neopterygii</taxon>
        <taxon>Teleostei</taxon>
        <taxon>Anguilliformes</taxon>
        <taxon>Anguillidae</taxon>
        <taxon>Anguilla</taxon>
    </lineage>
</organism>
<protein>
    <submittedName>
        <fullName evidence="1">Uncharacterized protein</fullName>
    </submittedName>
</protein>
<dbReference type="AlphaFoldDB" id="A0A0E9WX40"/>
<name>A0A0E9WX40_ANGAN</name>
<proteinExistence type="predicted"/>
<evidence type="ECO:0000313" key="1">
    <source>
        <dbReference type="EMBL" id="JAH94023.1"/>
    </source>
</evidence>
<reference evidence="1" key="2">
    <citation type="journal article" date="2015" name="Fish Shellfish Immunol.">
        <title>Early steps in the European eel (Anguilla anguilla)-Vibrio vulnificus interaction in the gills: Role of the RtxA13 toxin.</title>
        <authorList>
            <person name="Callol A."/>
            <person name="Pajuelo D."/>
            <person name="Ebbesson L."/>
            <person name="Teles M."/>
            <person name="MacKenzie S."/>
            <person name="Amaro C."/>
        </authorList>
    </citation>
    <scope>NUCLEOTIDE SEQUENCE</scope>
</reference>
<sequence length="50" mass="6033">MCSYRLATWGYKVDGRWINQILSCNFRKHTFLMIHSSRQNFYSSGFVRLL</sequence>
<accession>A0A0E9WX40</accession>
<reference evidence="1" key="1">
    <citation type="submission" date="2014-11" db="EMBL/GenBank/DDBJ databases">
        <authorList>
            <person name="Amaro Gonzalez C."/>
        </authorList>
    </citation>
    <scope>NUCLEOTIDE SEQUENCE</scope>
</reference>